<dbReference type="OrthoDB" id="6358435at2759"/>
<dbReference type="InterPro" id="IPR023238">
    <property type="entry name" value="FAM175"/>
</dbReference>
<dbReference type="PANTHER" id="PTHR31728:SF5">
    <property type="entry name" value="OS07G0540200 PROTEIN"/>
    <property type="match status" value="1"/>
</dbReference>
<dbReference type="PRINTS" id="PR02051">
    <property type="entry name" value="PROTEINF175"/>
</dbReference>
<dbReference type="STRING" id="1220926.S2IUC5"/>
<dbReference type="GO" id="GO:0005634">
    <property type="term" value="C:nucleus"/>
    <property type="evidence" value="ECO:0007669"/>
    <property type="project" value="TreeGrafter"/>
</dbReference>
<dbReference type="Proteomes" id="UP000014254">
    <property type="component" value="Unassembled WGS sequence"/>
</dbReference>
<protein>
    <recommendedName>
        <fullName evidence="3">JAB1/MPN/MOV34 metalloenzyme domain-containing protein</fullName>
    </recommendedName>
</protein>
<dbReference type="AlphaFoldDB" id="S2IUC5"/>
<sequence length="232" mass="26416">MAYSVRLSGTVLSSLLYECANSKIDIEGFLLGVLSYKTTLTNDDSSEQAYERREDFIIIHGYQILKEKPYDNQGNINKTLVQAQQKDLTSIVGYFKFRRQTDVSLSVRDQLWMQSYSRNIPHGCIAIISSTLSNGLTDKSTHSYEFAFWDMKSADTRLPIDITNMTESTLGYKNFMSNTPYKLSEESSNFALATISPSSLIIKQYDSMYQQSIQALRAATHRFSLKRAEFHG</sequence>
<reference evidence="2" key="1">
    <citation type="submission" date="2013-05" db="EMBL/GenBank/DDBJ databases">
        <title>The Genome sequence of Mucor circinelloides f. circinelloides 1006PhL.</title>
        <authorList>
            <consortium name="The Broad Institute Genomics Platform"/>
            <person name="Cuomo C."/>
            <person name="Earl A."/>
            <person name="Findley K."/>
            <person name="Lee S.C."/>
            <person name="Walker B."/>
            <person name="Young S."/>
            <person name="Zeng Q."/>
            <person name="Gargeya S."/>
            <person name="Fitzgerald M."/>
            <person name="Haas B."/>
            <person name="Abouelleil A."/>
            <person name="Allen A.W."/>
            <person name="Alvarado L."/>
            <person name="Arachchi H.M."/>
            <person name="Berlin A.M."/>
            <person name="Chapman S.B."/>
            <person name="Gainer-Dewar J."/>
            <person name="Goldberg J."/>
            <person name="Griggs A."/>
            <person name="Gujja S."/>
            <person name="Hansen M."/>
            <person name="Howarth C."/>
            <person name="Imamovic A."/>
            <person name="Ireland A."/>
            <person name="Larimer J."/>
            <person name="McCowan C."/>
            <person name="Murphy C."/>
            <person name="Pearson M."/>
            <person name="Poon T.W."/>
            <person name="Priest M."/>
            <person name="Roberts A."/>
            <person name="Saif S."/>
            <person name="Shea T."/>
            <person name="Sisk P."/>
            <person name="Sykes S."/>
            <person name="Wortman J."/>
            <person name="Nusbaum C."/>
            <person name="Birren B."/>
        </authorList>
    </citation>
    <scope>NUCLEOTIDE SEQUENCE [LARGE SCALE GENOMIC DNA]</scope>
    <source>
        <strain evidence="2">1006PhL</strain>
    </source>
</reference>
<proteinExistence type="predicted"/>
<evidence type="ECO:0000313" key="2">
    <source>
        <dbReference type="Proteomes" id="UP000014254"/>
    </source>
</evidence>
<dbReference type="PANTHER" id="PTHR31728">
    <property type="entry name" value="ABRAXAS FAMILY MEMBER"/>
    <property type="match status" value="1"/>
</dbReference>
<dbReference type="VEuPathDB" id="FungiDB:HMPREF1544_12027"/>
<gene>
    <name evidence="1" type="ORF">HMPREF1544_12027</name>
</gene>
<dbReference type="InParanoid" id="S2IUC5"/>
<dbReference type="eggNOG" id="ENOG502RJI4">
    <property type="taxonomic scope" value="Eukaryota"/>
</dbReference>
<evidence type="ECO:0008006" key="3">
    <source>
        <dbReference type="Google" id="ProtNLM"/>
    </source>
</evidence>
<keyword evidence="2" id="KW-1185">Reference proteome</keyword>
<accession>S2IUC5</accession>
<dbReference type="Pfam" id="PF21125">
    <property type="entry name" value="MPN_2A_DUB_like"/>
    <property type="match status" value="1"/>
</dbReference>
<dbReference type="GO" id="GO:0031593">
    <property type="term" value="F:polyubiquitin modification-dependent protein binding"/>
    <property type="evidence" value="ECO:0007669"/>
    <property type="project" value="TreeGrafter"/>
</dbReference>
<evidence type="ECO:0000313" key="1">
    <source>
        <dbReference type="EMBL" id="EPB81261.1"/>
    </source>
</evidence>
<organism evidence="1 2">
    <name type="scientific">Mucor circinelloides f. circinelloides (strain 1006PhL)</name>
    <name type="common">Mucormycosis agent</name>
    <name type="synonym">Calyptromyces circinelloides</name>
    <dbReference type="NCBI Taxonomy" id="1220926"/>
    <lineage>
        <taxon>Eukaryota</taxon>
        <taxon>Fungi</taxon>
        <taxon>Fungi incertae sedis</taxon>
        <taxon>Mucoromycota</taxon>
        <taxon>Mucoromycotina</taxon>
        <taxon>Mucoromycetes</taxon>
        <taxon>Mucorales</taxon>
        <taxon>Mucorineae</taxon>
        <taxon>Mucoraceae</taxon>
        <taxon>Mucor</taxon>
    </lineage>
</organism>
<dbReference type="EMBL" id="KE124191">
    <property type="protein sequence ID" value="EPB81261.1"/>
    <property type="molecule type" value="Genomic_DNA"/>
</dbReference>
<dbReference type="OMA" id="YECANAK"/>
<name>S2IUC5_MUCC1</name>